<keyword evidence="5" id="KW-0472">Membrane</keyword>
<protein>
    <submittedName>
        <fullName evidence="9">BMP family protein</fullName>
    </submittedName>
</protein>
<dbReference type="InterPro" id="IPR050957">
    <property type="entry name" value="BMP_lipoprotein"/>
</dbReference>
<evidence type="ECO:0000259" key="8">
    <source>
        <dbReference type="Pfam" id="PF02608"/>
    </source>
</evidence>
<organism evidence="9 10">
    <name type="scientific">Desulforamulus aquiferis</name>
    <dbReference type="NCBI Taxonomy" id="1397668"/>
    <lineage>
        <taxon>Bacteria</taxon>
        <taxon>Bacillati</taxon>
        <taxon>Bacillota</taxon>
        <taxon>Clostridia</taxon>
        <taxon>Eubacteriales</taxon>
        <taxon>Peptococcaceae</taxon>
        <taxon>Desulforamulus</taxon>
    </lineage>
</organism>
<keyword evidence="3" id="KW-1003">Cell membrane</keyword>
<evidence type="ECO:0000256" key="6">
    <source>
        <dbReference type="ARBA" id="ARBA00023288"/>
    </source>
</evidence>
<dbReference type="PROSITE" id="PS51257">
    <property type="entry name" value="PROKAR_LIPOPROTEIN"/>
    <property type="match status" value="1"/>
</dbReference>
<evidence type="ECO:0000256" key="7">
    <source>
        <dbReference type="SAM" id="SignalP"/>
    </source>
</evidence>
<evidence type="ECO:0000256" key="5">
    <source>
        <dbReference type="ARBA" id="ARBA00023136"/>
    </source>
</evidence>
<evidence type="ECO:0000256" key="3">
    <source>
        <dbReference type="ARBA" id="ARBA00022475"/>
    </source>
</evidence>
<evidence type="ECO:0000256" key="1">
    <source>
        <dbReference type="ARBA" id="ARBA00004193"/>
    </source>
</evidence>
<dbReference type="EMBL" id="JARPTC010000001">
    <property type="protein sequence ID" value="MDO7785729.1"/>
    <property type="molecule type" value="Genomic_DNA"/>
</dbReference>
<reference evidence="9" key="1">
    <citation type="journal article" date="2023" name="J. Hazard. Mater.">
        <title>Anaerobic biodegradation of pyrene and benzo[a]pyrene by a new sulfate-reducing Desulforamulus aquiferis strain DSA.</title>
        <authorList>
            <person name="Zhang Z."/>
            <person name="Sun J."/>
            <person name="Gong X."/>
            <person name="Wang C."/>
            <person name="Wang H."/>
        </authorList>
    </citation>
    <scope>NUCLEOTIDE SEQUENCE</scope>
    <source>
        <strain evidence="9">DSA</strain>
    </source>
</reference>
<dbReference type="CDD" id="cd06304">
    <property type="entry name" value="PBP1_BmpA_Med_PnrA-like"/>
    <property type="match status" value="1"/>
</dbReference>
<keyword evidence="4 7" id="KW-0732">Signal</keyword>
<keyword evidence="10" id="KW-1185">Reference proteome</keyword>
<accession>A0AAW7Z9D1</accession>
<comment type="subcellular location">
    <subcellularLocation>
        <location evidence="1">Cell membrane</location>
        <topology evidence="1">Lipid-anchor</topology>
    </subcellularLocation>
</comment>
<dbReference type="InterPro" id="IPR028082">
    <property type="entry name" value="Peripla_BP_I"/>
</dbReference>
<dbReference type="RefSeq" id="WP_304540318.1">
    <property type="nucleotide sequence ID" value="NZ_JARPTC010000001.1"/>
</dbReference>
<dbReference type="InterPro" id="IPR003760">
    <property type="entry name" value="PnrA-like"/>
</dbReference>
<comment type="caution">
    <text evidence="9">The sequence shown here is derived from an EMBL/GenBank/DDBJ whole genome shotgun (WGS) entry which is preliminary data.</text>
</comment>
<comment type="similarity">
    <text evidence="2">Belongs to the BMP lipoprotein family.</text>
</comment>
<dbReference type="GO" id="GO:0005886">
    <property type="term" value="C:plasma membrane"/>
    <property type="evidence" value="ECO:0007669"/>
    <property type="project" value="UniProtKB-SubCell"/>
</dbReference>
<gene>
    <name evidence="9" type="ORF">P6N53_00590</name>
</gene>
<dbReference type="PANTHER" id="PTHR34296:SF2">
    <property type="entry name" value="ABC TRANSPORTER GUANOSINE-BINDING PROTEIN NUPN"/>
    <property type="match status" value="1"/>
</dbReference>
<evidence type="ECO:0000313" key="9">
    <source>
        <dbReference type="EMBL" id="MDO7785729.1"/>
    </source>
</evidence>
<dbReference type="SUPFAM" id="SSF53822">
    <property type="entry name" value="Periplasmic binding protein-like I"/>
    <property type="match status" value="1"/>
</dbReference>
<dbReference type="Pfam" id="PF02608">
    <property type="entry name" value="Bmp"/>
    <property type="match status" value="1"/>
</dbReference>
<sequence>MRIKASILLSALLIMSLLFSGCGSKEEKAPQEGGSETKPLKVALILPGKIDDVSWNQAMYEGVKALEEEYKGKIELTYTEQVYEVSNIEPALRDYASEGYDLIIGHGFQFMEPIIKVAGEFPDTKFALGTGYKTLPNTCVYDIHLEGGGYLMGTLAGLMTKTNKIGVVGGADVSEIYRGHEAYKHAAKQVNPDVQIQELYTGDWRDAAKAKEGAITMYDSGVDVIWHSGDGIGLGTVEAAKQKNQLVMGNVADQNVLAPNNVLSGVVYNWTPAVKQIVDDILNDNFTNRDEKFYWLTVENGGITMAPFHGLDSTVPDEVKAKLTEVKEALAKNAVEMPKYEK</sequence>
<feature type="signal peptide" evidence="7">
    <location>
        <begin position="1"/>
        <end position="20"/>
    </location>
</feature>
<dbReference type="PANTHER" id="PTHR34296">
    <property type="entry name" value="TRANSCRIPTIONAL ACTIVATOR PROTEIN MED"/>
    <property type="match status" value="1"/>
</dbReference>
<dbReference type="Gene3D" id="3.40.50.2300">
    <property type="match status" value="2"/>
</dbReference>
<name>A0AAW7Z9D1_9FIRM</name>
<feature type="chain" id="PRO_5043588915" evidence="7">
    <location>
        <begin position="21"/>
        <end position="342"/>
    </location>
</feature>
<evidence type="ECO:0000256" key="4">
    <source>
        <dbReference type="ARBA" id="ARBA00022729"/>
    </source>
</evidence>
<dbReference type="AlphaFoldDB" id="A0AAW7Z9D1"/>
<evidence type="ECO:0000256" key="2">
    <source>
        <dbReference type="ARBA" id="ARBA00008610"/>
    </source>
</evidence>
<keyword evidence="6" id="KW-0449">Lipoprotein</keyword>
<dbReference type="Proteomes" id="UP001172911">
    <property type="component" value="Unassembled WGS sequence"/>
</dbReference>
<evidence type="ECO:0000313" key="10">
    <source>
        <dbReference type="Proteomes" id="UP001172911"/>
    </source>
</evidence>
<reference evidence="9" key="2">
    <citation type="submission" date="2023-03" db="EMBL/GenBank/DDBJ databases">
        <authorList>
            <person name="Zhang Z."/>
        </authorList>
    </citation>
    <scope>NUCLEOTIDE SEQUENCE</scope>
    <source>
        <strain evidence="9">DSA</strain>
    </source>
</reference>
<feature type="domain" description="ABC transporter substrate-binding protein PnrA-like" evidence="8">
    <location>
        <begin position="41"/>
        <end position="328"/>
    </location>
</feature>
<proteinExistence type="inferred from homology"/>